<feature type="domain" description="SMC hinge" evidence="12">
    <location>
        <begin position="513"/>
        <end position="558"/>
    </location>
</feature>
<dbReference type="CDD" id="cd03275">
    <property type="entry name" value="ABC_SMC1_euk"/>
    <property type="match status" value="1"/>
</dbReference>
<evidence type="ECO:0000256" key="5">
    <source>
        <dbReference type="ARBA" id="ARBA00022618"/>
    </source>
</evidence>
<dbReference type="InterPro" id="IPR036277">
    <property type="entry name" value="SMC_hinge_sf"/>
</dbReference>
<feature type="coiled-coil region" evidence="10">
    <location>
        <begin position="315"/>
        <end position="506"/>
    </location>
</feature>
<dbReference type="OMA" id="HECTENE"/>
<evidence type="ECO:0000313" key="14">
    <source>
        <dbReference type="Proteomes" id="UP000824469"/>
    </source>
</evidence>
<dbReference type="FunFam" id="3.40.50.300:FF:000564">
    <property type="entry name" value="Structural maintenance of chromosomes 1A"/>
    <property type="match status" value="1"/>
</dbReference>
<evidence type="ECO:0008006" key="15">
    <source>
        <dbReference type="Google" id="ProtNLM"/>
    </source>
</evidence>
<feature type="non-terminal residue" evidence="13">
    <location>
        <position position="559"/>
    </location>
</feature>
<dbReference type="GO" id="GO:0008278">
    <property type="term" value="C:cohesin complex"/>
    <property type="evidence" value="ECO:0007669"/>
    <property type="project" value="InterPro"/>
</dbReference>
<proteinExistence type="inferred from homology"/>
<dbReference type="GO" id="GO:0003677">
    <property type="term" value="F:DNA binding"/>
    <property type="evidence" value="ECO:0007669"/>
    <property type="project" value="TreeGrafter"/>
</dbReference>
<keyword evidence="7 10" id="KW-0175">Coiled coil</keyword>
<dbReference type="Proteomes" id="UP000824469">
    <property type="component" value="Unassembled WGS sequence"/>
</dbReference>
<dbReference type="PANTHER" id="PTHR18937">
    <property type="entry name" value="STRUCTURAL MAINTENANCE OF CHROMOSOMES SMC FAMILY MEMBER"/>
    <property type="match status" value="1"/>
</dbReference>
<evidence type="ECO:0000259" key="12">
    <source>
        <dbReference type="Pfam" id="PF06470"/>
    </source>
</evidence>
<evidence type="ECO:0000256" key="9">
    <source>
        <dbReference type="ARBA" id="ARBA00023306"/>
    </source>
</evidence>
<organism evidence="13 14">
    <name type="scientific">Taxus chinensis</name>
    <name type="common">Chinese yew</name>
    <name type="synonym">Taxus wallichiana var. chinensis</name>
    <dbReference type="NCBI Taxonomy" id="29808"/>
    <lineage>
        <taxon>Eukaryota</taxon>
        <taxon>Viridiplantae</taxon>
        <taxon>Streptophyta</taxon>
        <taxon>Embryophyta</taxon>
        <taxon>Tracheophyta</taxon>
        <taxon>Spermatophyta</taxon>
        <taxon>Pinopsida</taxon>
        <taxon>Pinidae</taxon>
        <taxon>Conifers II</taxon>
        <taxon>Cupressales</taxon>
        <taxon>Taxaceae</taxon>
        <taxon>Taxus</taxon>
    </lineage>
</organism>
<keyword evidence="14" id="KW-1185">Reference proteome</keyword>
<evidence type="ECO:0000256" key="8">
    <source>
        <dbReference type="ARBA" id="ARBA00023242"/>
    </source>
</evidence>
<dbReference type="InterPro" id="IPR028468">
    <property type="entry name" value="Smc1_ABC"/>
</dbReference>
<comment type="subcellular location">
    <subcellularLocation>
        <location evidence="2">Chromosome</location>
    </subcellularLocation>
    <subcellularLocation>
        <location evidence="1">Nucleus</location>
    </subcellularLocation>
</comment>
<dbReference type="InterPro" id="IPR027417">
    <property type="entry name" value="P-loop_NTPase"/>
</dbReference>
<keyword evidence="4" id="KW-0158">Chromosome</keyword>
<evidence type="ECO:0000256" key="10">
    <source>
        <dbReference type="SAM" id="Coils"/>
    </source>
</evidence>
<keyword evidence="6" id="KW-0498">Mitosis</keyword>
<feature type="domain" description="RecF/RecN/SMC N-terminal" evidence="11">
    <location>
        <begin position="6"/>
        <end position="133"/>
    </location>
</feature>
<evidence type="ECO:0000256" key="6">
    <source>
        <dbReference type="ARBA" id="ARBA00022776"/>
    </source>
</evidence>
<dbReference type="GO" id="GO:0016887">
    <property type="term" value="F:ATP hydrolysis activity"/>
    <property type="evidence" value="ECO:0007669"/>
    <property type="project" value="InterPro"/>
</dbReference>
<dbReference type="EMBL" id="JAHRHJ020003813">
    <property type="protein sequence ID" value="KAH9288968.1"/>
    <property type="molecule type" value="Genomic_DNA"/>
</dbReference>
<reference evidence="13 14" key="1">
    <citation type="journal article" date="2021" name="Nat. Plants">
        <title>The Taxus genome provides insights into paclitaxel biosynthesis.</title>
        <authorList>
            <person name="Xiong X."/>
            <person name="Gou J."/>
            <person name="Liao Q."/>
            <person name="Li Y."/>
            <person name="Zhou Q."/>
            <person name="Bi G."/>
            <person name="Li C."/>
            <person name="Du R."/>
            <person name="Wang X."/>
            <person name="Sun T."/>
            <person name="Guo L."/>
            <person name="Liang H."/>
            <person name="Lu P."/>
            <person name="Wu Y."/>
            <person name="Zhang Z."/>
            <person name="Ro D.K."/>
            <person name="Shang Y."/>
            <person name="Huang S."/>
            <person name="Yan J."/>
        </authorList>
    </citation>
    <scope>NUCLEOTIDE SEQUENCE [LARGE SCALE GENOMIC DNA]</scope>
    <source>
        <strain evidence="13">Ta-2019</strain>
    </source>
</reference>
<evidence type="ECO:0000256" key="7">
    <source>
        <dbReference type="ARBA" id="ARBA00023054"/>
    </source>
</evidence>
<dbReference type="GO" id="GO:0051321">
    <property type="term" value="P:meiotic cell cycle"/>
    <property type="evidence" value="ECO:0007669"/>
    <property type="project" value="UniProtKB-KW"/>
</dbReference>
<dbReference type="Gene3D" id="1.20.1060.20">
    <property type="match status" value="1"/>
</dbReference>
<dbReference type="AlphaFoldDB" id="A0AA38F442"/>
<dbReference type="Pfam" id="PF02463">
    <property type="entry name" value="SMC_N"/>
    <property type="match status" value="1"/>
</dbReference>
<keyword evidence="5" id="KW-0132">Cell division</keyword>
<dbReference type="GO" id="GO:0007062">
    <property type="term" value="P:sister chromatid cohesion"/>
    <property type="evidence" value="ECO:0007669"/>
    <property type="project" value="InterPro"/>
</dbReference>
<keyword evidence="9" id="KW-0131">Cell cycle</keyword>
<evidence type="ECO:0000313" key="13">
    <source>
        <dbReference type="EMBL" id="KAH9288968.1"/>
    </source>
</evidence>
<dbReference type="GO" id="GO:0005634">
    <property type="term" value="C:nucleus"/>
    <property type="evidence" value="ECO:0007669"/>
    <property type="project" value="UniProtKB-SubCell"/>
</dbReference>
<dbReference type="SUPFAM" id="SSF75553">
    <property type="entry name" value="Smc hinge domain"/>
    <property type="match status" value="1"/>
</dbReference>
<feature type="coiled-coil region" evidence="10">
    <location>
        <begin position="167"/>
        <end position="275"/>
    </location>
</feature>
<dbReference type="PANTHER" id="PTHR18937:SF12">
    <property type="entry name" value="STRUCTURAL MAINTENANCE OF CHROMOSOMES PROTEIN"/>
    <property type="match status" value="1"/>
</dbReference>
<dbReference type="Pfam" id="PF06470">
    <property type="entry name" value="SMC_hinge"/>
    <property type="match status" value="1"/>
</dbReference>
<evidence type="ECO:0000259" key="11">
    <source>
        <dbReference type="Pfam" id="PF02463"/>
    </source>
</evidence>
<keyword evidence="8" id="KW-0539">Nucleus</keyword>
<protein>
    <recommendedName>
        <fullName evidence="15">Structural maintenance of chromosomes protein 1</fullName>
    </recommendedName>
</protein>
<dbReference type="GO" id="GO:0005524">
    <property type="term" value="F:ATP binding"/>
    <property type="evidence" value="ECO:0007669"/>
    <property type="project" value="InterPro"/>
</dbReference>
<comment type="caution">
    <text evidence="13">The sequence shown here is derived from an EMBL/GenBank/DDBJ whole genome shotgun (WGS) entry which is preliminary data.</text>
</comment>
<dbReference type="Gene3D" id="3.40.50.300">
    <property type="entry name" value="P-loop containing nucleotide triphosphate hydrolases"/>
    <property type="match status" value="1"/>
</dbReference>
<evidence type="ECO:0000256" key="2">
    <source>
        <dbReference type="ARBA" id="ARBA00004286"/>
    </source>
</evidence>
<dbReference type="GO" id="GO:0051301">
    <property type="term" value="P:cell division"/>
    <property type="evidence" value="ECO:0007669"/>
    <property type="project" value="UniProtKB-KW"/>
</dbReference>
<accession>A0AA38F442</accession>
<evidence type="ECO:0000256" key="1">
    <source>
        <dbReference type="ARBA" id="ARBA00004123"/>
    </source>
</evidence>
<dbReference type="SUPFAM" id="SSF52540">
    <property type="entry name" value="P-loop containing nucleoside triphosphate hydrolases"/>
    <property type="match status" value="1"/>
</dbReference>
<name>A0AA38F442_TAXCH</name>
<evidence type="ECO:0000256" key="3">
    <source>
        <dbReference type="ARBA" id="ARBA00005597"/>
    </source>
</evidence>
<comment type="similarity">
    <text evidence="3">Belongs to the SMC family. SMC1 subfamily.</text>
</comment>
<evidence type="ECO:0000256" key="4">
    <source>
        <dbReference type="ARBA" id="ARBA00022454"/>
    </source>
</evidence>
<dbReference type="InterPro" id="IPR003395">
    <property type="entry name" value="RecF/RecN/SMC_N"/>
</dbReference>
<sequence length="559" mass="64809">MEGGRIERVEMENFKSYAGHQVIGPLKRFTAIIGPNGAGKSNLMDAISFVLGVRSTNLRGAHLRDLIYALDDKDKENPRGRKASVKLVYFTASGEELHFTRSVTGNGTSEYRINNKTVTWDDYNNKMKSLGILLRARNFLVFQGDVESIASKNPKELTALFENISGSEEFKKEYEEREEQKARAEEKTAFIYQKKRTIVTERKQKKGQKEEAEKHLRLQDELKSLKMEYFLWQLFNMEKDIERNGAELEVEKENLENVSKSQDKFELEIKEKKKEQAAYLKDALLCEKKIAKKKVELDKKQPELLKLKEEISRISQKIKSNGKELEKKKEDKKKQVKEIEKLQRDLQNVMPSLNELNEQGQEGGGTLQLADSQVKEYHRIKEEAGLKTAKLRNEKEAYDRQQQADIEAQKNLEENLQQLINREQQLVLQEEQMQARLKRLLDTLGKNSEELRKVQGELNQMQDKHRKSRTKYDNLKAKADEIEVHLRELKADKRESERDAKLSEAVESLKRLFPGVHGRMTDLCRPTQKKYNLAITVAMGKFMDAVVVDDENTGKECIK</sequence>
<gene>
    <name evidence="13" type="ORF">KI387_033085</name>
</gene>
<dbReference type="InterPro" id="IPR010935">
    <property type="entry name" value="SMC_hinge"/>
</dbReference>